<name>A0A6G1JVS8_9PLEO</name>
<reference evidence="2" key="1">
    <citation type="journal article" date="2020" name="Stud. Mycol.">
        <title>101 Dothideomycetes genomes: a test case for predicting lifestyles and emergence of pathogens.</title>
        <authorList>
            <person name="Haridas S."/>
            <person name="Albert R."/>
            <person name="Binder M."/>
            <person name="Bloem J."/>
            <person name="Labutti K."/>
            <person name="Salamov A."/>
            <person name="Andreopoulos B."/>
            <person name="Baker S."/>
            <person name="Barry K."/>
            <person name="Bills G."/>
            <person name="Bluhm B."/>
            <person name="Cannon C."/>
            <person name="Castanera R."/>
            <person name="Culley D."/>
            <person name="Daum C."/>
            <person name="Ezra D."/>
            <person name="Gonzalez J."/>
            <person name="Henrissat B."/>
            <person name="Kuo A."/>
            <person name="Liang C."/>
            <person name="Lipzen A."/>
            <person name="Lutzoni F."/>
            <person name="Magnuson J."/>
            <person name="Mondo S."/>
            <person name="Nolan M."/>
            <person name="Ohm R."/>
            <person name="Pangilinan J."/>
            <person name="Park H.-J."/>
            <person name="Ramirez L."/>
            <person name="Alfaro M."/>
            <person name="Sun H."/>
            <person name="Tritt A."/>
            <person name="Yoshinaga Y."/>
            <person name="Zwiers L.-H."/>
            <person name="Turgeon B."/>
            <person name="Goodwin S."/>
            <person name="Spatafora J."/>
            <person name="Crous P."/>
            <person name="Grigoriev I."/>
        </authorList>
    </citation>
    <scope>NUCLEOTIDE SEQUENCE</scope>
    <source>
        <strain evidence="2">CBS 279.74</strain>
    </source>
</reference>
<evidence type="ECO:0000313" key="3">
    <source>
        <dbReference type="Proteomes" id="UP000799428"/>
    </source>
</evidence>
<keyword evidence="1" id="KW-0472">Membrane</keyword>
<protein>
    <submittedName>
        <fullName evidence="2">Uncharacterized protein</fullName>
    </submittedName>
</protein>
<dbReference type="EMBL" id="MU005781">
    <property type="protein sequence ID" value="KAF2704648.1"/>
    <property type="molecule type" value="Genomic_DNA"/>
</dbReference>
<dbReference type="Proteomes" id="UP000799428">
    <property type="component" value="Unassembled WGS sequence"/>
</dbReference>
<feature type="transmembrane region" description="Helical" evidence="1">
    <location>
        <begin position="33"/>
        <end position="54"/>
    </location>
</feature>
<dbReference type="AlphaFoldDB" id="A0A6G1JVS8"/>
<keyword evidence="3" id="KW-1185">Reference proteome</keyword>
<evidence type="ECO:0000256" key="1">
    <source>
        <dbReference type="SAM" id="Phobius"/>
    </source>
</evidence>
<sequence length="60" mass="6672">MNDAHFIPCATSVRRWRDSNSERGLQRRRGEEMIVYVVSGSSIFSCTISVSLTFGASACQ</sequence>
<organism evidence="2 3">
    <name type="scientific">Pleomassaria siparia CBS 279.74</name>
    <dbReference type="NCBI Taxonomy" id="1314801"/>
    <lineage>
        <taxon>Eukaryota</taxon>
        <taxon>Fungi</taxon>
        <taxon>Dikarya</taxon>
        <taxon>Ascomycota</taxon>
        <taxon>Pezizomycotina</taxon>
        <taxon>Dothideomycetes</taxon>
        <taxon>Pleosporomycetidae</taxon>
        <taxon>Pleosporales</taxon>
        <taxon>Pleomassariaceae</taxon>
        <taxon>Pleomassaria</taxon>
    </lineage>
</organism>
<proteinExistence type="predicted"/>
<keyword evidence="1" id="KW-0812">Transmembrane</keyword>
<accession>A0A6G1JVS8</accession>
<keyword evidence="1" id="KW-1133">Transmembrane helix</keyword>
<gene>
    <name evidence="2" type="ORF">K504DRAFT_460929</name>
</gene>
<evidence type="ECO:0000313" key="2">
    <source>
        <dbReference type="EMBL" id="KAF2704648.1"/>
    </source>
</evidence>